<keyword evidence="2" id="KW-0175">Coiled coil</keyword>
<organism evidence="4 5">
    <name type="scientific">Aeribacillus pallidus</name>
    <dbReference type="NCBI Taxonomy" id="33936"/>
    <lineage>
        <taxon>Bacteria</taxon>
        <taxon>Bacillati</taxon>
        <taxon>Bacillota</taxon>
        <taxon>Bacilli</taxon>
        <taxon>Bacillales</taxon>
        <taxon>Bacillaceae</taxon>
        <taxon>Aeribacillus</taxon>
    </lineage>
</organism>
<dbReference type="PANTHER" id="PTHR31088">
    <property type="entry name" value="MEMBRANE-ASSOCIATED PROTEIN VIPP1, CHLOROPLASTIC"/>
    <property type="match status" value="1"/>
</dbReference>
<protein>
    <submittedName>
        <fullName evidence="4">Modulator protein</fullName>
    </submittedName>
</protein>
<evidence type="ECO:0000256" key="2">
    <source>
        <dbReference type="SAM" id="Coils"/>
    </source>
</evidence>
<feature type="coiled-coil region" evidence="2">
    <location>
        <begin position="28"/>
        <end position="137"/>
    </location>
</feature>
<dbReference type="InterPro" id="IPR007157">
    <property type="entry name" value="PspA_VIPP1"/>
</dbReference>
<reference evidence="3 6" key="2">
    <citation type="submission" date="2016-10" db="EMBL/GenBank/DDBJ databases">
        <title>The whole genome sequencing and assembly of Aeribacillus pallidus KCTC3564 strain.</title>
        <authorList>
            <person name="Lee Y.-J."/>
            <person name="Park M.-K."/>
            <person name="Yi H."/>
            <person name="Bahn Y.-S."/>
            <person name="Kim J.F."/>
            <person name="Lee D.-W."/>
        </authorList>
    </citation>
    <scope>NUCLEOTIDE SEQUENCE [LARGE SCALE GENOMIC DNA]</scope>
    <source>
        <strain evidence="3 6">KCTC3564</strain>
    </source>
</reference>
<sequence length="214" mass="25958">MSIFTRLKNVIMADLHDLLNEQEQRNPIALLNEYLRQCEKEVEKVQKLIERQRLLKQELLREYNHAEHLKEKRKYQAEIALKAQEEELHQFAINEQQQYEERASKLKQALEQATKQLIDLEHKYEEMKHKLKDMHIKRMELMGRENIARAYSRINQVLEQHNSEKNHFVRFAEIENYLDELENRINNRYDTLTFDARIAKLEKELKNQETDSNS</sequence>
<dbReference type="OrthoDB" id="2366053at2"/>
<dbReference type="Proteomes" id="UP000214606">
    <property type="component" value="Chromosome"/>
</dbReference>
<reference evidence="4 5" key="1">
    <citation type="submission" date="2016-04" db="EMBL/GenBank/DDBJ databases">
        <title>Draft genome sequence of Aeribacillus pallidus 8m3 from petroleum reservoir.</title>
        <authorList>
            <person name="Poltaraus A.B."/>
            <person name="Nazina T.N."/>
            <person name="Tourova T.P."/>
            <person name="Malakho S.M."/>
            <person name="Korshunova A.V."/>
            <person name="Sokolova D.S."/>
        </authorList>
    </citation>
    <scope>NUCLEOTIDE SEQUENCE [LARGE SCALE GENOMIC DNA]</scope>
    <source>
        <strain evidence="4 5">8m3</strain>
    </source>
</reference>
<evidence type="ECO:0000313" key="6">
    <source>
        <dbReference type="Proteomes" id="UP000214606"/>
    </source>
</evidence>
<dbReference type="Pfam" id="PF04012">
    <property type="entry name" value="PspA_IM30"/>
    <property type="match status" value="1"/>
</dbReference>
<keyword evidence="5" id="KW-1185">Reference proteome</keyword>
<dbReference type="GeneID" id="301126240"/>
<dbReference type="STRING" id="33936.AZI98_08255"/>
<comment type="similarity">
    <text evidence="1">Belongs to the PspA/Vipp/IM30 family.</text>
</comment>
<dbReference type="KEGG" id="apak:AP3564_14890"/>
<dbReference type="Proteomes" id="UP000076476">
    <property type="component" value="Unassembled WGS sequence"/>
</dbReference>
<evidence type="ECO:0000256" key="1">
    <source>
        <dbReference type="ARBA" id="ARBA00043985"/>
    </source>
</evidence>
<dbReference type="EMBL" id="LWBR01000020">
    <property type="protein sequence ID" value="KZN96557.1"/>
    <property type="molecule type" value="Genomic_DNA"/>
</dbReference>
<accession>A0A161ZTQ4</accession>
<dbReference type="PANTHER" id="PTHR31088:SF6">
    <property type="entry name" value="PHAGE SHOCK PROTEIN A"/>
    <property type="match status" value="1"/>
</dbReference>
<evidence type="ECO:0000313" key="3">
    <source>
        <dbReference type="EMBL" id="ASS91330.1"/>
    </source>
</evidence>
<dbReference type="RefSeq" id="WP_063387808.1">
    <property type="nucleotide sequence ID" value="NZ_CP017703.1"/>
</dbReference>
<evidence type="ECO:0000313" key="4">
    <source>
        <dbReference type="EMBL" id="KZN96557.1"/>
    </source>
</evidence>
<name>A0A161ZTQ4_9BACI</name>
<proteinExistence type="inferred from homology"/>
<dbReference type="EMBL" id="CP017703">
    <property type="protein sequence ID" value="ASS91330.1"/>
    <property type="molecule type" value="Genomic_DNA"/>
</dbReference>
<gene>
    <name evidence="3" type="ORF">AP3564_14890</name>
    <name evidence="4" type="ORF">AZI98_08255</name>
</gene>
<dbReference type="AlphaFoldDB" id="A0A161ZTQ4"/>
<evidence type="ECO:0000313" key="5">
    <source>
        <dbReference type="Proteomes" id="UP000076476"/>
    </source>
</evidence>